<sequence>MLTPDTVRDTVSEFQKSPVEDDVEFGTLQLEKQRLESLLLRKKYLVKRLQLLYQQLDKTRNYQEFVDVLMNSKALLREVFTLEDQTRRTYLGEVEVDWSRFCIDGNEYIGQNDQLIALQNAGFLTSLRAFQGVRFSSYTSIPKLSSKQSFQEAFKKPGLSVFDFYATWCGPCKAMAPILGKLKEAYPKAAFYKVDVDENLELSKELDVMAMPSFLLTKDGGILEKVVGANPSRLEKVIKDNS</sequence>
<reference evidence="2 3" key="1">
    <citation type="submission" date="2019-01" db="EMBL/GenBank/DDBJ databases">
        <title>Draft Genome Sequencing of Zygosaccharomyces mellis Ca-7.</title>
        <authorList>
            <person name="Shiwa Y."/>
            <person name="Kanesaki Y."/>
            <person name="Ishige T."/>
            <person name="Mura K."/>
            <person name="Hori T."/>
            <person name="Tamura T."/>
        </authorList>
    </citation>
    <scope>NUCLEOTIDE SEQUENCE [LARGE SCALE GENOMIC DNA]</scope>
    <source>
        <strain evidence="2 3">Ca-7</strain>
    </source>
</reference>
<dbReference type="OrthoDB" id="10263751at2759"/>
<dbReference type="EMBL" id="BIMX01000003">
    <property type="protein sequence ID" value="GCE98061.1"/>
    <property type="molecule type" value="Genomic_DNA"/>
</dbReference>
<dbReference type="Gene3D" id="3.40.30.10">
    <property type="entry name" value="Glutaredoxin"/>
    <property type="match status" value="1"/>
</dbReference>
<evidence type="ECO:0000313" key="3">
    <source>
        <dbReference type="Proteomes" id="UP000301737"/>
    </source>
</evidence>
<dbReference type="Proteomes" id="UP000301737">
    <property type="component" value="Unassembled WGS sequence"/>
</dbReference>
<dbReference type="InterPro" id="IPR050620">
    <property type="entry name" value="Thioredoxin_H-type-like"/>
</dbReference>
<keyword evidence="3" id="KW-1185">Reference proteome</keyword>
<dbReference type="PANTHER" id="PTHR10438">
    <property type="entry name" value="THIOREDOXIN"/>
    <property type="match status" value="1"/>
</dbReference>
<dbReference type="Pfam" id="PF00085">
    <property type="entry name" value="Thioredoxin"/>
    <property type="match status" value="1"/>
</dbReference>
<dbReference type="InterPro" id="IPR013766">
    <property type="entry name" value="Thioredoxin_domain"/>
</dbReference>
<evidence type="ECO:0000259" key="1">
    <source>
        <dbReference type="PROSITE" id="PS51352"/>
    </source>
</evidence>
<gene>
    <name evidence="2" type="primary">TRX3</name>
    <name evidence="2" type="ORF">ZYGM_004726</name>
</gene>
<protein>
    <submittedName>
        <fullName evidence="2">Mitochondrial thioredoxin</fullName>
    </submittedName>
</protein>
<comment type="caution">
    <text evidence="2">The sequence shown here is derived from an EMBL/GenBank/DDBJ whole genome shotgun (WGS) entry which is preliminary data.</text>
</comment>
<accession>A0A4C2E284</accession>
<feature type="domain" description="Thioredoxin" evidence="1">
    <location>
        <begin position="129"/>
        <end position="242"/>
    </location>
</feature>
<proteinExistence type="predicted"/>
<dbReference type="CDD" id="cd02947">
    <property type="entry name" value="TRX_family"/>
    <property type="match status" value="1"/>
</dbReference>
<dbReference type="PANTHER" id="PTHR10438:SF468">
    <property type="entry name" value="THIOREDOXIN-1-RELATED"/>
    <property type="match status" value="1"/>
</dbReference>
<organism evidence="2 3">
    <name type="scientific">Zygosaccharomyces mellis</name>
    <dbReference type="NCBI Taxonomy" id="42258"/>
    <lineage>
        <taxon>Eukaryota</taxon>
        <taxon>Fungi</taxon>
        <taxon>Dikarya</taxon>
        <taxon>Ascomycota</taxon>
        <taxon>Saccharomycotina</taxon>
        <taxon>Saccharomycetes</taxon>
        <taxon>Saccharomycetales</taxon>
        <taxon>Saccharomycetaceae</taxon>
        <taxon>Zygosaccharomyces</taxon>
    </lineage>
</organism>
<dbReference type="AlphaFoldDB" id="A0A4C2E284"/>
<dbReference type="InterPro" id="IPR036249">
    <property type="entry name" value="Thioredoxin-like_sf"/>
</dbReference>
<name>A0A4C2E284_9SACH</name>
<evidence type="ECO:0000313" key="2">
    <source>
        <dbReference type="EMBL" id="GCE98061.1"/>
    </source>
</evidence>
<dbReference type="SUPFAM" id="SSF52833">
    <property type="entry name" value="Thioredoxin-like"/>
    <property type="match status" value="1"/>
</dbReference>
<dbReference type="PROSITE" id="PS51352">
    <property type="entry name" value="THIOREDOXIN_2"/>
    <property type="match status" value="1"/>
</dbReference>